<dbReference type="OrthoDB" id="267125at2759"/>
<name>A0A640KTX7_LEITA</name>
<feature type="compositionally biased region" description="Acidic residues" evidence="7">
    <location>
        <begin position="145"/>
        <end position="154"/>
    </location>
</feature>
<dbReference type="AlphaFoldDB" id="A0A640KTX7"/>
<dbReference type="InterPro" id="IPR038716">
    <property type="entry name" value="P1/P2_N_sf"/>
</dbReference>
<dbReference type="HAMAP" id="MF_01478">
    <property type="entry name" value="Ribosomal_L12_arch"/>
    <property type="match status" value="1"/>
</dbReference>
<dbReference type="EMBL" id="BLBS01000043">
    <property type="protein sequence ID" value="GET90987.1"/>
    <property type="molecule type" value="Genomic_DNA"/>
</dbReference>
<feature type="region of interest" description="Disordered" evidence="7">
    <location>
        <begin position="135"/>
        <end position="160"/>
    </location>
</feature>
<evidence type="ECO:0000256" key="7">
    <source>
        <dbReference type="SAM" id="MobiDB-lite"/>
    </source>
</evidence>
<dbReference type="Pfam" id="PF00428">
    <property type="entry name" value="Ribosomal_60s"/>
    <property type="match status" value="1"/>
</dbReference>
<evidence type="ECO:0000256" key="4">
    <source>
        <dbReference type="ARBA" id="ARBA00022553"/>
    </source>
</evidence>
<accession>A0A640KTX7</accession>
<keyword evidence="9" id="KW-1185">Reference proteome</keyword>
<dbReference type="VEuPathDB" id="TriTrypDB:LtaPh_3037700"/>
<dbReference type="GO" id="GO:0002182">
    <property type="term" value="P:cytoplasmic translational elongation"/>
    <property type="evidence" value="ECO:0007669"/>
    <property type="project" value="InterPro"/>
</dbReference>
<evidence type="ECO:0000256" key="3">
    <source>
        <dbReference type="ARBA" id="ARBA00011266"/>
    </source>
</evidence>
<dbReference type="PANTHER" id="PTHR21141:SF58">
    <property type="entry name" value="ACIDIC RIBOSOMAL PROTEIN P2, PUTATIVE-RELATED"/>
    <property type="match status" value="1"/>
</dbReference>
<dbReference type="PRINTS" id="PR00456">
    <property type="entry name" value="RIBOSOMALP2"/>
</dbReference>
<keyword evidence="5 8" id="KW-0689">Ribosomal protein</keyword>
<dbReference type="FunFam" id="1.10.10.1410:FF:000002">
    <property type="entry name" value="60S acidic ribosomal protein P2"/>
    <property type="match status" value="1"/>
</dbReference>
<comment type="subunit">
    <text evidence="3">P1 and P2 exist as dimers at the large ribosomal subunit.</text>
</comment>
<evidence type="ECO:0000256" key="2">
    <source>
        <dbReference type="ARBA" id="ARBA00005436"/>
    </source>
</evidence>
<dbReference type="CDD" id="cd05833">
    <property type="entry name" value="Ribosomal_P2"/>
    <property type="match status" value="1"/>
</dbReference>
<comment type="caution">
    <text evidence="8">The sequence shown here is derived from an EMBL/GenBank/DDBJ whole genome shotgun (WGS) entry which is preliminary data.</text>
</comment>
<dbReference type="InterPro" id="IPR001859">
    <property type="entry name" value="Ribosomal_P1/P2_euk"/>
</dbReference>
<organism evidence="8 9">
    <name type="scientific">Leishmania tarentolae</name>
    <name type="common">Sauroleishmania tarentolae</name>
    <dbReference type="NCBI Taxonomy" id="5689"/>
    <lineage>
        <taxon>Eukaryota</taxon>
        <taxon>Discoba</taxon>
        <taxon>Euglenozoa</taxon>
        <taxon>Kinetoplastea</taxon>
        <taxon>Metakinetoplastina</taxon>
        <taxon>Trypanosomatida</taxon>
        <taxon>Trypanosomatidae</taxon>
        <taxon>Leishmaniinae</taxon>
        <taxon>Leishmania</taxon>
        <taxon>lizard Leishmania</taxon>
    </lineage>
</organism>
<dbReference type="GO" id="GO:0003735">
    <property type="term" value="F:structural constituent of ribosome"/>
    <property type="evidence" value="ECO:0007669"/>
    <property type="project" value="InterPro"/>
</dbReference>
<comment type="function">
    <text evidence="1">Plays an important role in the elongation step of protein synthesis.</text>
</comment>
<protein>
    <submittedName>
        <fullName evidence="8">60S acidic ribosomal protein P2, putative</fullName>
    </submittedName>
</protein>
<dbReference type="Proteomes" id="UP000419144">
    <property type="component" value="Unassembled WGS sequence"/>
</dbReference>
<proteinExistence type="inferred from homology"/>
<evidence type="ECO:0000256" key="1">
    <source>
        <dbReference type="ARBA" id="ARBA00003362"/>
    </source>
</evidence>
<dbReference type="PANTHER" id="PTHR21141">
    <property type="entry name" value="60S ACIDIC RIBOSOMAL PROTEIN FAMILY MEMBER"/>
    <property type="match status" value="1"/>
</dbReference>
<evidence type="ECO:0000313" key="9">
    <source>
        <dbReference type="Proteomes" id="UP000419144"/>
    </source>
</evidence>
<reference evidence="8" key="1">
    <citation type="submission" date="2019-11" db="EMBL/GenBank/DDBJ databases">
        <title>Leishmania tarentolae CDS.</title>
        <authorList>
            <person name="Goto Y."/>
            <person name="Yamagishi J."/>
        </authorList>
    </citation>
    <scope>NUCLEOTIDE SEQUENCE [LARGE SCALE GENOMIC DNA]</scope>
    <source>
        <strain evidence="8">Parrot Tar II</strain>
    </source>
</reference>
<comment type="similarity">
    <text evidence="2">Belongs to the eukaryotic ribosomal protein P1/P2 family.</text>
</comment>
<keyword evidence="6" id="KW-0687">Ribonucleoprotein</keyword>
<evidence type="ECO:0000256" key="6">
    <source>
        <dbReference type="ARBA" id="ARBA00023274"/>
    </source>
</evidence>
<dbReference type="GO" id="GO:0022625">
    <property type="term" value="C:cytosolic large ribosomal subunit"/>
    <property type="evidence" value="ECO:0007669"/>
    <property type="project" value="InterPro"/>
</dbReference>
<dbReference type="InterPro" id="IPR044076">
    <property type="entry name" value="Ribosomal_P2"/>
</dbReference>
<evidence type="ECO:0000256" key="5">
    <source>
        <dbReference type="ARBA" id="ARBA00022980"/>
    </source>
</evidence>
<sequence>MSGRVVSLSPNGSPTTLSFMISAYSPFPSLFLFPFALMLSTSPNLFASSRAKGVAKMQYLAAYALVALSGKTPSKADVQAVLKAAGVAVDSSRVDALMQELEGKSFDTLVAEGRTKLVGSGSAVPAASAPAAGAAAAAAPVAKEEPEEEADDDMGFGLFD</sequence>
<dbReference type="InterPro" id="IPR027534">
    <property type="entry name" value="Ribosomal_P1/P2"/>
</dbReference>
<evidence type="ECO:0000313" key="8">
    <source>
        <dbReference type="EMBL" id="GET90987.1"/>
    </source>
</evidence>
<dbReference type="Gene3D" id="1.10.10.1410">
    <property type="match status" value="1"/>
</dbReference>
<gene>
    <name evidence="8" type="ORF">LtaPh_3037700</name>
</gene>
<keyword evidence="4" id="KW-0597">Phosphoprotein</keyword>